<dbReference type="EMBL" id="JAGHQM010001410">
    <property type="protein sequence ID" value="KAH0555695.1"/>
    <property type="molecule type" value="Genomic_DNA"/>
</dbReference>
<reference evidence="2" key="1">
    <citation type="submission" date="2021-03" db="EMBL/GenBank/DDBJ databases">
        <title>Comparative genomics and phylogenomic investigation of the class Geoglossomycetes provide insights into ecological specialization and systematics.</title>
        <authorList>
            <person name="Melie T."/>
            <person name="Pirro S."/>
            <person name="Miller A.N."/>
            <person name="Quandt A."/>
        </authorList>
    </citation>
    <scope>NUCLEOTIDE SEQUENCE</scope>
    <source>
        <strain evidence="2">CAQ_001_2017</strain>
    </source>
</reference>
<dbReference type="Proteomes" id="UP000750711">
    <property type="component" value="Unassembled WGS sequence"/>
</dbReference>
<proteinExistence type="predicted"/>
<organism evidence="2 3">
    <name type="scientific">Trichoglossum hirsutum</name>
    <dbReference type="NCBI Taxonomy" id="265104"/>
    <lineage>
        <taxon>Eukaryota</taxon>
        <taxon>Fungi</taxon>
        <taxon>Dikarya</taxon>
        <taxon>Ascomycota</taxon>
        <taxon>Pezizomycotina</taxon>
        <taxon>Geoglossomycetes</taxon>
        <taxon>Geoglossales</taxon>
        <taxon>Geoglossaceae</taxon>
        <taxon>Trichoglossum</taxon>
    </lineage>
</organism>
<feature type="compositionally biased region" description="Polar residues" evidence="1">
    <location>
        <begin position="78"/>
        <end position="91"/>
    </location>
</feature>
<dbReference type="GO" id="GO:0003676">
    <property type="term" value="F:nucleic acid binding"/>
    <property type="evidence" value="ECO:0007669"/>
    <property type="project" value="InterPro"/>
</dbReference>
<sequence>MTENITINKVLINGGANVHSGNEVGGTITTVDEDSEVGGVTFSRPTASVQVRITAPPGGQDHTARNGSGGGGGVLRQRSGNNHSHPTTNENECFPPDGPEKDEAWNVNGHGRSKPDKHLRNDQRTLLLTNLSDRTTHKDIINVIRGGMLLDVYLRTAERTASVSFVDGSAAQEFFSNAKRRDIYIHGKRVLVKWNERQFILPGHVANNINNGATRNIVLRNANSSITAQRIREDLDHIHNLVIIDIFFQNGNAHVSLNSIHNALFARTCMMSRGLYKGIKIEWYADECATPWPRREFTPRKENVPPPPTGRTRAMTSNRFDLLNMDGTEDGEDDDNTELTVTSGFSPYDNGLSWAENAISA</sequence>
<name>A0A9P8I892_9PEZI</name>
<evidence type="ECO:0000313" key="2">
    <source>
        <dbReference type="EMBL" id="KAH0555695.1"/>
    </source>
</evidence>
<protein>
    <recommendedName>
        <fullName evidence="4">RRM domain-containing protein</fullName>
    </recommendedName>
</protein>
<comment type="caution">
    <text evidence="2">The sequence shown here is derived from an EMBL/GenBank/DDBJ whole genome shotgun (WGS) entry which is preliminary data.</text>
</comment>
<evidence type="ECO:0000256" key="1">
    <source>
        <dbReference type="SAM" id="MobiDB-lite"/>
    </source>
</evidence>
<dbReference type="SUPFAM" id="SSF54928">
    <property type="entry name" value="RNA-binding domain, RBD"/>
    <property type="match status" value="1"/>
</dbReference>
<evidence type="ECO:0008006" key="4">
    <source>
        <dbReference type="Google" id="ProtNLM"/>
    </source>
</evidence>
<dbReference type="CDD" id="cd12261">
    <property type="entry name" value="RRM1_3_MRN1"/>
    <property type="match status" value="1"/>
</dbReference>
<gene>
    <name evidence="2" type="ORF">GP486_006359</name>
</gene>
<keyword evidence="3" id="KW-1185">Reference proteome</keyword>
<dbReference type="InterPro" id="IPR012677">
    <property type="entry name" value="Nucleotide-bd_a/b_plait_sf"/>
</dbReference>
<dbReference type="AlphaFoldDB" id="A0A9P8I892"/>
<accession>A0A9P8I892</accession>
<evidence type="ECO:0000313" key="3">
    <source>
        <dbReference type="Proteomes" id="UP000750711"/>
    </source>
</evidence>
<dbReference type="InterPro" id="IPR035979">
    <property type="entry name" value="RBD_domain_sf"/>
</dbReference>
<dbReference type="Gene3D" id="3.30.70.330">
    <property type="match status" value="2"/>
</dbReference>
<feature type="region of interest" description="Disordered" evidence="1">
    <location>
        <begin position="55"/>
        <end position="121"/>
    </location>
</feature>